<reference evidence="1" key="1">
    <citation type="submission" date="2022-10" db="EMBL/GenBank/DDBJ databases">
        <authorList>
            <person name="Chen Y."/>
            <person name="Dougan E. K."/>
            <person name="Chan C."/>
            <person name="Rhodes N."/>
            <person name="Thang M."/>
        </authorList>
    </citation>
    <scope>NUCLEOTIDE SEQUENCE</scope>
</reference>
<gene>
    <name evidence="1" type="ORF">C1SCF055_LOCUS29160</name>
</gene>
<organism evidence="1">
    <name type="scientific">Cladocopium goreaui</name>
    <dbReference type="NCBI Taxonomy" id="2562237"/>
    <lineage>
        <taxon>Eukaryota</taxon>
        <taxon>Sar</taxon>
        <taxon>Alveolata</taxon>
        <taxon>Dinophyceae</taxon>
        <taxon>Suessiales</taxon>
        <taxon>Symbiodiniaceae</taxon>
        <taxon>Cladocopium</taxon>
    </lineage>
</organism>
<evidence type="ECO:0000313" key="3">
    <source>
        <dbReference type="Proteomes" id="UP001152797"/>
    </source>
</evidence>
<feature type="non-terminal residue" evidence="1">
    <location>
        <position position="1"/>
    </location>
</feature>
<evidence type="ECO:0000313" key="1">
    <source>
        <dbReference type="EMBL" id="CAI4003280.1"/>
    </source>
</evidence>
<keyword evidence="3" id="KW-1185">Reference proteome</keyword>
<sequence>MQGVADASSASQLAINSTLQAYLCECDAKIKDFFKDSMDGPPTNFSGLPVYDPVAATQALSSGNKYTSSAPLFWINTSYELQPNVPKYRKRLESLRDHFFSQPTAYPETILVSMAKGEIPHKCKGALKAVSIPELRDSLRLAVAESTQDPDVPRKVKMAWKDVLMSVPFTFEEGLGPSFGVDSEGDGHGRAYSDVELAFRTVVQAREDVVVKKENMMTTSLMRIYEVIDFKKRMEQIVGKQGKTALVEKYAKVQYAKGSEVVKPSFIEVACMLHGSCLSIPKVAATLMQLDEQALNPLDSIYKLREVCIQCDKREPLQIWCFTMIADSWLRTDGRDPIPIRALGSETSESVSMVKLFLFKKQLRDYLWKEMDSNYTVWDAAIRSEIRRVTESLEACRTCLGYFNATKDSGNADEDVKALKGRAQWPASADSFLVVMEALVFSYGHDSVISQQLRNRRSIEDILNHTDIRLGG</sequence>
<dbReference type="Proteomes" id="UP001152797">
    <property type="component" value="Unassembled WGS sequence"/>
</dbReference>
<dbReference type="EMBL" id="CAMXCT030003237">
    <property type="protein sequence ID" value="CAL4790592.1"/>
    <property type="molecule type" value="Genomic_DNA"/>
</dbReference>
<name>A0A9P1GA51_9DINO</name>
<protein>
    <submittedName>
        <fullName evidence="1">Uncharacterized protein</fullName>
    </submittedName>
</protein>
<proteinExistence type="predicted"/>
<dbReference type="AlphaFoldDB" id="A0A9P1GA51"/>
<evidence type="ECO:0000313" key="2">
    <source>
        <dbReference type="EMBL" id="CAL4790592.1"/>
    </source>
</evidence>
<comment type="caution">
    <text evidence="1">The sequence shown here is derived from an EMBL/GenBank/DDBJ whole genome shotgun (WGS) entry which is preliminary data.</text>
</comment>
<dbReference type="EMBL" id="CAMXCT020003237">
    <property type="protein sequence ID" value="CAL1156655.1"/>
    <property type="molecule type" value="Genomic_DNA"/>
</dbReference>
<dbReference type="EMBL" id="CAMXCT010003237">
    <property type="protein sequence ID" value="CAI4003280.1"/>
    <property type="molecule type" value="Genomic_DNA"/>
</dbReference>
<dbReference type="OrthoDB" id="420055at2759"/>
<accession>A0A9P1GA51</accession>
<reference evidence="2 3" key="2">
    <citation type="submission" date="2024-05" db="EMBL/GenBank/DDBJ databases">
        <authorList>
            <person name="Chen Y."/>
            <person name="Shah S."/>
            <person name="Dougan E. K."/>
            <person name="Thang M."/>
            <person name="Chan C."/>
        </authorList>
    </citation>
    <scope>NUCLEOTIDE SEQUENCE [LARGE SCALE GENOMIC DNA]</scope>
</reference>